<organism evidence="2 3">
    <name type="scientific">Calocera cornea HHB12733</name>
    <dbReference type="NCBI Taxonomy" id="1353952"/>
    <lineage>
        <taxon>Eukaryota</taxon>
        <taxon>Fungi</taxon>
        <taxon>Dikarya</taxon>
        <taxon>Basidiomycota</taxon>
        <taxon>Agaricomycotina</taxon>
        <taxon>Dacrymycetes</taxon>
        <taxon>Dacrymycetales</taxon>
        <taxon>Dacrymycetaceae</taxon>
        <taxon>Calocera</taxon>
    </lineage>
</organism>
<reference evidence="2 3" key="1">
    <citation type="journal article" date="2016" name="Mol. Biol. Evol.">
        <title>Comparative Genomics of Early-Diverging Mushroom-Forming Fungi Provides Insights into the Origins of Lignocellulose Decay Capabilities.</title>
        <authorList>
            <person name="Nagy L.G."/>
            <person name="Riley R."/>
            <person name="Tritt A."/>
            <person name="Adam C."/>
            <person name="Daum C."/>
            <person name="Floudas D."/>
            <person name="Sun H."/>
            <person name="Yadav J.S."/>
            <person name="Pangilinan J."/>
            <person name="Larsson K.H."/>
            <person name="Matsuura K."/>
            <person name="Barry K."/>
            <person name="Labutti K."/>
            <person name="Kuo R."/>
            <person name="Ohm R.A."/>
            <person name="Bhattacharya S.S."/>
            <person name="Shirouzu T."/>
            <person name="Yoshinaga Y."/>
            <person name="Martin F.M."/>
            <person name="Grigoriev I.V."/>
            <person name="Hibbett D.S."/>
        </authorList>
    </citation>
    <scope>NUCLEOTIDE SEQUENCE [LARGE SCALE GENOMIC DNA]</scope>
    <source>
        <strain evidence="2 3">HHB12733</strain>
    </source>
</reference>
<protein>
    <recommendedName>
        <fullName evidence="1">DUF6593 domain-containing protein</fullName>
    </recommendedName>
</protein>
<dbReference type="EMBL" id="KV423914">
    <property type="protein sequence ID" value="KZT62866.1"/>
    <property type="molecule type" value="Genomic_DNA"/>
</dbReference>
<evidence type="ECO:0000259" key="1">
    <source>
        <dbReference type="Pfam" id="PF20236"/>
    </source>
</evidence>
<proteinExistence type="predicted"/>
<dbReference type="AlphaFoldDB" id="A0A165K9P7"/>
<sequence length="216" mass="24026">MAHLWHRRAGESQQKLQPDTSAIVNDPNFLHFSVSHGDPLAMSFTQKGGDLLYKCTTASHVSSITCQSGGGSRDVAKIRWNNYDIGTIMVEFLSQEPKHIEDFLKFVKDTGLEHRFNAKGRTLHGSFASDHFVLTDPDDTLLGHDNRVPAGLFRRPTPDSFDVSADLLDLLDYIFVAYLCMERARRERSAGIQSRAYSERWGPGTLGGQSAWGLAG</sequence>
<dbReference type="Proteomes" id="UP000076842">
    <property type="component" value="Unassembled WGS sequence"/>
</dbReference>
<dbReference type="InterPro" id="IPR046528">
    <property type="entry name" value="DUF6593"/>
</dbReference>
<accession>A0A165K9P7</accession>
<name>A0A165K9P7_9BASI</name>
<feature type="domain" description="DUF6593" evidence="1">
    <location>
        <begin position="38"/>
        <end position="187"/>
    </location>
</feature>
<dbReference type="Pfam" id="PF20236">
    <property type="entry name" value="DUF6593"/>
    <property type="match status" value="1"/>
</dbReference>
<keyword evidence="3" id="KW-1185">Reference proteome</keyword>
<dbReference type="OrthoDB" id="3360976at2759"/>
<gene>
    <name evidence="2" type="ORF">CALCODRAFT_505278</name>
</gene>
<evidence type="ECO:0000313" key="3">
    <source>
        <dbReference type="Proteomes" id="UP000076842"/>
    </source>
</evidence>
<evidence type="ECO:0000313" key="2">
    <source>
        <dbReference type="EMBL" id="KZT62866.1"/>
    </source>
</evidence>
<dbReference type="InParanoid" id="A0A165K9P7"/>